<dbReference type="STRING" id="525909.Afer_0165"/>
<keyword evidence="9 10" id="KW-0413">Isomerase</keyword>
<dbReference type="eggNOG" id="COG0036">
    <property type="taxonomic scope" value="Bacteria"/>
</dbReference>
<dbReference type="KEGG" id="afo:Afer_0165"/>
<evidence type="ECO:0000256" key="3">
    <source>
        <dbReference type="ARBA" id="ARBA00001941"/>
    </source>
</evidence>
<keyword evidence="13" id="KW-0862">Zinc</keyword>
<keyword evidence="16" id="KW-1185">Reference proteome</keyword>
<keyword evidence="8 10" id="KW-0479">Metal-binding</keyword>
<dbReference type="InterPro" id="IPR011060">
    <property type="entry name" value="RibuloseP-bd_barrel"/>
</dbReference>
<comment type="cofactor">
    <cofactor evidence="2">
        <name>Mn(2+)</name>
        <dbReference type="ChEBI" id="CHEBI:29035"/>
    </cofactor>
</comment>
<comment type="cofactor">
    <cofactor evidence="4">
        <name>Zn(2+)</name>
        <dbReference type="ChEBI" id="CHEBI:29105"/>
    </cofactor>
</comment>
<accession>C7M236</accession>
<evidence type="ECO:0000256" key="13">
    <source>
        <dbReference type="PIRSR" id="PIRSR001461-2"/>
    </source>
</evidence>
<feature type="binding site" evidence="10 14">
    <location>
        <begin position="198"/>
        <end position="199"/>
    </location>
    <ligand>
        <name>substrate</name>
    </ligand>
</feature>
<feature type="binding site" evidence="10 14">
    <location>
        <position position="9"/>
    </location>
    <ligand>
        <name>substrate</name>
    </ligand>
</feature>
<sequence>MTKLEIAPSILPADFGQLGPTLQDLQAAGVDRVHWDVMDGVFVPNLTVGAPVIESCRRWSDLPFEAHLMIVDPDRHVESFVRAGCELVIIHAEATAHLHRSLGLIRSLGARAGVALNPSTPPSAIEYVMDLLDVILVMTVNPGFGGQRYLASVEPKIASLAALRDLTNPTTRIEVDGGVAPDTLAGVVENGGEIVVSGSALFAHPGGLRAGVEAFHAIAEEARK</sequence>
<evidence type="ECO:0000256" key="4">
    <source>
        <dbReference type="ARBA" id="ARBA00001947"/>
    </source>
</evidence>
<dbReference type="GO" id="GO:0046872">
    <property type="term" value="F:metal ion binding"/>
    <property type="evidence" value="ECO:0007669"/>
    <property type="project" value="UniProtKB-UniRule"/>
</dbReference>
<evidence type="ECO:0000256" key="12">
    <source>
        <dbReference type="PIRSR" id="PIRSR001461-1"/>
    </source>
</evidence>
<evidence type="ECO:0000313" key="15">
    <source>
        <dbReference type="EMBL" id="ACU53134.1"/>
    </source>
</evidence>
<dbReference type="NCBIfam" id="TIGR01163">
    <property type="entry name" value="rpe"/>
    <property type="match status" value="1"/>
</dbReference>
<dbReference type="HOGENOM" id="CLU_054856_1_0_11"/>
<feature type="binding site" evidence="10 13">
    <location>
        <position position="67"/>
    </location>
    <ligand>
        <name>a divalent metal cation</name>
        <dbReference type="ChEBI" id="CHEBI:60240"/>
    </ligand>
</feature>
<comment type="similarity">
    <text evidence="6 10 11">Belongs to the ribulose-phosphate 3-epimerase family.</text>
</comment>
<feature type="binding site" evidence="14">
    <location>
        <position position="178"/>
    </location>
    <ligand>
        <name>substrate</name>
    </ligand>
</feature>
<comment type="function">
    <text evidence="10">Catalyzes the reversible epimerization of D-ribulose 5-phosphate to D-xylulose 5-phosphate.</text>
</comment>
<comment type="cofactor">
    <cofactor evidence="5">
        <name>Fe(2+)</name>
        <dbReference type="ChEBI" id="CHEBI:29033"/>
    </cofactor>
</comment>
<evidence type="ECO:0000256" key="7">
    <source>
        <dbReference type="ARBA" id="ARBA00013188"/>
    </source>
</evidence>
<comment type="cofactor">
    <cofactor evidence="10 13">
        <name>a divalent metal cation</name>
        <dbReference type="ChEBI" id="CHEBI:60240"/>
    </cofactor>
    <text evidence="10 13">Binds 1 divalent metal cation per subunit.</text>
</comment>
<feature type="binding site" evidence="10 14">
    <location>
        <position position="67"/>
    </location>
    <ligand>
        <name>substrate</name>
    </ligand>
</feature>
<feature type="binding site" evidence="10 13">
    <location>
        <position position="36"/>
    </location>
    <ligand>
        <name>a divalent metal cation</name>
        <dbReference type="ChEBI" id="CHEBI:60240"/>
    </ligand>
</feature>
<evidence type="ECO:0000256" key="2">
    <source>
        <dbReference type="ARBA" id="ARBA00001936"/>
    </source>
</evidence>
<evidence type="ECO:0000256" key="10">
    <source>
        <dbReference type="HAMAP-Rule" id="MF_02227"/>
    </source>
</evidence>
<evidence type="ECO:0000256" key="6">
    <source>
        <dbReference type="ARBA" id="ARBA00009541"/>
    </source>
</evidence>
<gene>
    <name evidence="10" type="primary">rpe</name>
    <name evidence="15" type="ordered locus">Afer_0165</name>
</gene>
<keyword evidence="13" id="KW-0170">Cobalt</keyword>
<feature type="binding site" evidence="10">
    <location>
        <begin position="176"/>
        <end position="178"/>
    </location>
    <ligand>
        <name>substrate</name>
    </ligand>
</feature>
<dbReference type="Gene3D" id="3.20.20.70">
    <property type="entry name" value="Aldolase class I"/>
    <property type="match status" value="1"/>
</dbReference>
<feature type="binding site" evidence="10 14">
    <location>
        <begin position="143"/>
        <end position="146"/>
    </location>
    <ligand>
        <name>substrate</name>
    </ligand>
</feature>
<evidence type="ECO:0000256" key="14">
    <source>
        <dbReference type="PIRSR" id="PIRSR001461-3"/>
    </source>
</evidence>
<feature type="active site" description="Proton donor" evidence="10 12">
    <location>
        <position position="176"/>
    </location>
</feature>
<evidence type="ECO:0000313" key="16">
    <source>
        <dbReference type="Proteomes" id="UP000000771"/>
    </source>
</evidence>
<feature type="active site" description="Proton acceptor" evidence="10 12">
    <location>
        <position position="36"/>
    </location>
</feature>
<dbReference type="PIRSF" id="PIRSF001461">
    <property type="entry name" value="RPE"/>
    <property type="match status" value="1"/>
</dbReference>
<dbReference type="EC" id="5.1.3.1" evidence="7 10"/>
<keyword evidence="13" id="KW-0464">Manganese</keyword>
<dbReference type="NCBIfam" id="NF004076">
    <property type="entry name" value="PRK05581.1-4"/>
    <property type="match status" value="1"/>
</dbReference>
<comment type="catalytic activity">
    <reaction evidence="1 10 11">
        <text>D-ribulose 5-phosphate = D-xylulose 5-phosphate</text>
        <dbReference type="Rhea" id="RHEA:13677"/>
        <dbReference type="ChEBI" id="CHEBI:57737"/>
        <dbReference type="ChEBI" id="CHEBI:58121"/>
        <dbReference type="EC" id="5.1.3.1"/>
    </reaction>
</comment>
<dbReference type="GO" id="GO:0006098">
    <property type="term" value="P:pentose-phosphate shunt"/>
    <property type="evidence" value="ECO:0007669"/>
    <property type="project" value="UniProtKB-UniRule"/>
</dbReference>
<dbReference type="InterPro" id="IPR000056">
    <property type="entry name" value="Ribul_P_3_epim-like"/>
</dbReference>
<evidence type="ECO:0000256" key="1">
    <source>
        <dbReference type="ARBA" id="ARBA00001782"/>
    </source>
</evidence>
<dbReference type="CDD" id="cd00429">
    <property type="entry name" value="RPE"/>
    <property type="match status" value="1"/>
</dbReference>
<proteinExistence type="inferred from homology"/>
<protein>
    <recommendedName>
        <fullName evidence="7 10">Ribulose-phosphate 3-epimerase</fullName>
        <ecNumber evidence="7 10">5.1.3.1</ecNumber>
    </recommendedName>
</protein>
<reference evidence="15 16" key="1">
    <citation type="journal article" date="2009" name="Stand. Genomic Sci.">
        <title>Complete genome sequence of Acidimicrobium ferrooxidans type strain (ICP).</title>
        <authorList>
            <person name="Clum A."/>
            <person name="Nolan M."/>
            <person name="Lang E."/>
            <person name="Glavina Del Rio T."/>
            <person name="Tice H."/>
            <person name="Copeland A."/>
            <person name="Cheng J.F."/>
            <person name="Lucas S."/>
            <person name="Chen F."/>
            <person name="Bruce D."/>
            <person name="Goodwin L."/>
            <person name="Pitluck S."/>
            <person name="Ivanova N."/>
            <person name="Mavrommatis K."/>
            <person name="Mikhailova N."/>
            <person name="Pati A."/>
            <person name="Chen A."/>
            <person name="Palaniappan K."/>
            <person name="Goker M."/>
            <person name="Spring S."/>
            <person name="Land M."/>
            <person name="Hauser L."/>
            <person name="Chang Y.J."/>
            <person name="Jeffries C.C."/>
            <person name="Chain P."/>
            <person name="Bristow J."/>
            <person name="Eisen J.A."/>
            <person name="Markowitz V."/>
            <person name="Hugenholtz P."/>
            <person name="Kyrpides N.C."/>
            <person name="Klenk H.P."/>
            <person name="Lapidus A."/>
        </authorList>
    </citation>
    <scope>NUCLEOTIDE SEQUENCE [LARGE SCALE GENOMIC DNA]</scope>
    <source>
        <strain evidence="16">DSM 10331 / JCM 15462 / NBRC 103882 / ICP</strain>
    </source>
</reference>
<feature type="binding site" evidence="10 13">
    <location>
        <position position="176"/>
    </location>
    <ligand>
        <name>a divalent metal cation</name>
        <dbReference type="ChEBI" id="CHEBI:60240"/>
    </ligand>
</feature>
<dbReference type="OrthoDB" id="1645589at2"/>
<dbReference type="GO" id="GO:0004750">
    <property type="term" value="F:D-ribulose-phosphate 3-epimerase activity"/>
    <property type="evidence" value="ECO:0007669"/>
    <property type="project" value="UniProtKB-UniRule"/>
</dbReference>
<evidence type="ECO:0000256" key="8">
    <source>
        <dbReference type="ARBA" id="ARBA00022723"/>
    </source>
</evidence>
<dbReference type="Pfam" id="PF00834">
    <property type="entry name" value="Ribul_P_3_epim"/>
    <property type="match status" value="1"/>
</dbReference>
<evidence type="ECO:0000256" key="11">
    <source>
        <dbReference type="PIRNR" id="PIRNR001461"/>
    </source>
</evidence>
<name>C7M236_ACIFD</name>
<dbReference type="FunFam" id="3.20.20.70:FF:000004">
    <property type="entry name" value="Ribulose-phosphate 3-epimerase"/>
    <property type="match status" value="1"/>
</dbReference>
<comment type="pathway">
    <text evidence="10">Carbohydrate degradation.</text>
</comment>
<feature type="binding site" evidence="10 13">
    <location>
        <position position="34"/>
    </location>
    <ligand>
        <name>a divalent metal cation</name>
        <dbReference type="ChEBI" id="CHEBI:60240"/>
    </ligand>
</feature>
<dbReference type="GO" id="GO:0019323">
    <property type="term" value="P:pentose catabolic process"/>
    <property type="evidence" value="ECO:0007669"/>
    <property type="project" value="UniProtKB-UniRule"/>
</dbReference>
<dbReference type="Proteomes" id="UP000000771">
    <property type="component" value="Chromosome"/>
</dbReference>
<comment type="cofactor">
    <cofactor evidence="3">
        <name>Co(2+)</name>
        <dbReference type="ChEBI" id="CHEBI:48828"/>
    </cofactor>
</comment>
<dbReference type="HAMAP" id="MF_02227">
    <property type="entry name" value="RPE"/>
    <property type="match status" value="1"/>
</dbReference>
<dbReference type="InterPro" id="IPR026019">
    <property type="entry name" value="Ribul_P_3_epim"/>
</dbReference>
<evidence type="ECO:0000256" key="9">
    <source>
        <dbReference type="ARBA" id="ARBA00023235"/>
    </source>
</evidence>
<dbReference type="PANTHER" id="PTHR11749">
    <property type="entry name" value="RIBULOSE-5-PHOSPHATE-3-EPIMERASE"/>
    <property type="match status" value="1"/>
</dbReference>
<evidence type="ECO:0000256" key="5">
    <source>
        <dbReference type="ARBA" id="ARBA00001954"/>
    </source>
</evidence>
<dbReference type="GO" id="GO:0005737">
    <property type="term" value="C:cytoplasm"/>
    <property type="evidence" value="ECO:0007669"/>
    <property type="project" value="UniProtKB-ARBA"/>
</dbReference>
<organism evidence="15 16">
    <name type="scientific">Acidimicrobium ferrooxidans (strain DSM 10331 / JCM 15462 / NBRC 103882 / ICP)</name>
    <dbReference type="NCBI Taxonomy" id="525909"/>
    <lineage>
        <taxon>Bacteria</taxon>
        <taxon>Bacillati</taxon>
        <taxon>Actinomycetota</taxon>
        <taxon>Acidimicrobiia</taxon>
        <taxon>Acidimicrobiales</taxon>
        <taxon>Acidimicrobiaceae</taxon>
        <taxon>Acidimicrobium</taxon>
    </lineage>
</organism>
<dbReference type="SUPFAM" id="SSF51366">
    <property type="entry name" value="Ribulose-phoshate binding barrel"/>
    <property type="match status" value="1"/>
</dbReference>
<dbReference type="EMBL" id="CP001631">
    <property type="protein sequence ID" value="ACU53134.1"/>
    <property type="molecule type" value="Genomic_DNA"/>
</dbReference>
<dbReference type="RefSeq" id="WP_015797639.1">
    <property type="nucleotide sequence ID" value="NC_013124.1"/>
</dbReference>
<dbReference type="AlphaFoldDB" id="C7M236"/>
<dbReference type="InterPro" id="IPR013785">
    <property type="entry name" value="Aldolase_TIM"/>
</dbReference>
<keyword evidence="10 11" id="KW-0119">Carbohydrate metabolism</keyword>